<evidence type="ECO:0000259" key="7">
    <source>
        <dbReference type="PROSITE" id="PS51733"/>
    </source>
</evidence>
<proteinExistence type="predicted"/>
<dbReference type="InterPro" id="IPR045864">
    <property type="entry name" value="aa-tRNA-synth_II/BPL/LPL"/>
</dbReference>
<organism evidence="8 9">
    <name type="scientific">Chelatococcus asaccharovorans</name>
    <dbReference type="NCBI Taxonomy" id="28210"/>
    <lineage>
        <taxon>Bacteria</taxon>
        <taxon>Pseudomonadati</taxon>
        <taxon>Pseudomonadota</taxon>
        <taxon>Alphaproteobacteria</taxon>
        <taxon>Hyphomicrobiales</taxon>
        <taxon>Chelatococcaceae</taxon>
        <taxon>Chelatococcus</taxon>
    </lineage>
</organism>
<dbReference type="RefSeq" id="WP_110374017.1">
    <property type="nucleotide sequence ID" value="NZ_JAHBRY010000001.1"/>
</dbReference>
<comment type="caution">
    <text evidence="8">The sequence shown here is derived from an EMBL/GenBank/DDBJ whole genome shotgun (WGS) entry which is preliminary data.</text>
</comment>
<dbReference type="Gene3D" id="2.30.30.100">
    <property type="match status" value="1"/>
</dbReference>
<dbReference type="InterPro" id="IPR008988">
    <property type="entry name" value="Transcriptional_repressor_C"/>
</dbReference>
<gene>
    <name evidence="8" type="ORF">C7450_103236</name>
</gene>
<dbReference type="GO" id="GO:0005737">
    <property type="term" value="C:cytoplasm"/>
    <property type="evidence" value="ECO:0007669"/>
    <property type="project" value="TreeGrafter"/>
</dbReference>
<dbReference type="OrthoDB" id="9807064at2"/>
<keyword evidence="9" id="KW-1185">Reference proteome</keyword>
<evidence type="ECO:0000256" key="4">
    <source>
        <dbReference type="ARBA" id="ARBA00023267"/>
    </source>
</evidence>
<dbReference type="PANTHER" id="PTHR12835">
    <property type="entry name" value="BIOTIN PROTEIN LIGASE"/>
    <property type="match status" value="1"/>
</dbReference>
<dbReference type="SUPFAM" id="SSF55681">
    <property type="entry name" value="Class II aaRS and biotin synthetases"/>
    <property type="match status" value="1"/>
</dbReference>
<dbReference type="Proteomes" id="UP000248021">
    <property type="component" value="Unassembled WGS sequence"/>
</dbReference>
<dbReference type="NCBIfam" id="TIGR00121">
    <property type="entry name" value="birA_ligase"/>
    <property type="match status" value="1"/>
</dbReference>
<evidence type="ECO:0000256" key="2">
    <source>
        <dbReference type="ARBA" id="ARBA00022741"/>
    </source>
</evidence>
<protein>
    <recommendedName>
        <fullName evidence="5">biotin--[biotin carboxyl-carrier protein] ligase</fullName>
        <ecNumber evidence="5">6.3.4.15</ecNumber>
    </recommendedName>
</protein>
<comment type="catalytic activity">
    <reaction evidence="6">
        <text>biotin + L-lysyl-[protein] + ATP = N(6)-biotinyl-L-lysyl-[protein] + AMP + diphosphate + H(+)</text>
        <dbReference type="Rhea" id="RHEA:11756"/>
        <dbReference type="Rhea" id="RHEA-COMP:9752"/>
        <dbReference type="Rhea" id="RHEA-COMP:10505"/>
        <dbReference type="ChEBI" id="CHEBI:15378"/>
        <dbReference type="ChEBI" id="CHEBI:29969"/>
        <dbReference type="ChEBI" id="CHEBI:30616"/>
        <dbReference type="ChEBI" id="CHEBI:33019"/>
        <dbReference type="ChEBI" id="CHEBI:57586"/>
        <dbReference type="ChEBI" id="CHEBI:83144"/>
        <dbReference type="ChEBI" id="CHEBI:456215"/>
        <dbReference type="EC" id="6.3.4.15"/>
    </reaction>
</comment>
<dbReference type="InterPro" id="IPR004408">
    <property type="entry name" value="Biotin_CoA_COase_ligase"/>
</dbReference>
<dbReference type="Pfam" id="PF02237">
    <property type="entry name" value="BPL_C"/>
    <property type="match status" value="1"/>
</dbReference>
<feature type="domain" description="BPL/LPL catalytic" evidence="7">
    <location>
        <begin position="15"/>
        <end position="195"/>
    </location>
</feature>
<dbReference type="AlphaFoldDB" id="A0A2V3UC60"/>
<accession>A0A2V3UC60</accession>
<evidence type="ECO:0000256" key="1">
    <source>
        <dbReference type="ARBA" id="ARBA00022598"/>
    </source>
</evidence>
<evidence type="ECO:0000313" key="9">
    <source>
        <dbReference type="Proteomes" id="UP000248021"/>
    </source>
</evidence>
<evidence type="ECO:0000313" key="8">
    <source>
        <dbReference type="EMBL" id="PXW61718.1"/>
    </source>
</evidence>
<dbReference type="CDD" id="cd16442">
    <property type="entry name" value="BPL"/>
    <property type="match status" value="1"/>
</dbReference>
<keyword evidence="3" id="KW-0067">ATP-binding</keyword>
<evidence type="ECO:0000256" key="6">
    <source>
        <dbReference type="ARBA" id="ARBA00047846"/>
    </source>
</evidence>
<dbReference type="EMBL" id="QJJK01000003">
    <property type="protein sequence ID" value="PXW61718.1"/>
    <property type="molecule type" value="Genomic_DNA"/>
</dbReference>
<dbReference type="GO" id="GO:0005524">
    <property type="term" value="F:ATP binding"/>
    <property type="evidence" value="ECO:0007669"/>
    <property type="project" value="UniProtKB-KW"/>
</dbReference>
<reference evidence="8 9" key="1">
    <citation type="submission" date="2018-05" db="EMBL/GenBank/DDBJ databases">
        <title>Genomic Encyclopedia of Type Strains, Phase IV (KMG-IV): sequencing the most valuable type-strain genomes for metagenomic binning, comparative biology and taxonomic classification.</title>
        <authorList>
            <person name="Goeker M."/>
        </authorList>
    </citation>
    <scope>NUCLEOTIDE SEQUENCE [LARGE SCALE GENOMIC DNA]</scope>
    <source>
        <strain evidence="8 9">DSM 6462</strain>
    </source>
</reference>
<dbReference type="PROSITE" id="PS51733">
    <property type="entry name" value="BPL_LPL_CATALYTIC"/>
    <property type="match status" value="1"/>
</dbReference>
<name>A0A2V3UC60_9HYPH</name>
<sequence length="267" mass="27107">MVFSLGQAARTAGFALAAFESLGSTNAEAMAIGKAGLTRPTWVVTARQTAGRGRRGNAWANGSGNLAASLVMVTTVTPAVAATLGFVAGLALTDAIAAIAPYFDSGAAGGHRLLLKWPNDVMGDGAKLAGILLESEQLADGRRIVVVGIGVNVAAAPEGMPYKVASLSSLGAPVTAEDVFSALTDSWVEGVALWDEGRGVGAIRSRWLKRAAGLGADVAVHIGREIVRGTFETIDDSGQLVIRRTEGGTVAVAAGDVHFGAAATARV</sequence>
<dbReference type="InterPro" id="IPR004143">
    <property type="entry name" value="BPL_LPL_catalytic"/>
</dbReference>
<dbReference type="Pfam" id="PF03099">
    <property type="entry name" value="BPL_LplA_LipB"/>
    <property type="match status" value="1"/>
</dbReference>
<dbReference type="EC" id="6.3.4.15" evidence="5"/>
<dbReference type="SUPFAM" id="SSF50037">
    <property type="entry name" value="C-terminal domain of transcriptional repressors"/>
    <property type="match status" value="1"/>
</dbReference>
<evidence type="ECO:0000256" key="3">
    <source>
        <dbReference type="ARBA" id="ARBA00022840"/>
    </source>
</evidence>
<keyword evidence="4" id="KW-0092">Biotin</keyword>
<keyword evidence="2" id="KW-0547">Nucleotide-binding</keyword>
<dbReference type="PANTHER" id="PTHR12835:SF5">
    <property type="entry name" value="BIOTIN--PROTEIN LIGASE"/>
    <property type="match status" value="1"/>
</dbReference>
<keyword evidence="1 8" id="KW-0436">Ligase</keyword>
<dbReference type="GO" id="GO:0004077">
    <property type="term" value="F:biotin--[biotin carboxyl-carrier protein] ligase activity"/>
    <property type="evidence" value="ECO:0007669"/>
    <property type="project" value="UniProtKB-EC"/>
</dbReference>
<dbReference type="Gene3D" id="3.30.930.10">
    <property type="entry name" value="Bira Bifunctional Protein, Domain 2"/>
    <property type="match status" value="1"/>
</dbReference>
<dbReference type="InterPro" id="IPR003142">
    <property type="entry name" value="BPL_C"/>
</dbReference>
<evidence type="ECO:0000256" key="5">
    <source>
        <dbReference type="ARBA" id="ARBA00024227"/>
    </source>
</evidence>